<dbReference type="PANTHER" id="PTHR34482:SF36">
    <property type="entry name" value="RETROTRANSPOSON GAG DOMAIN-CONTAINING PROTEIN"/>
    <property type="match status" value="1"/>
</dbReference>
<protein>
    <recommendedName>
        <fullName evidence="2">Retrotransposon gag domain-containing protein</fullName>
    </recommendedName>
</protein>
<dbReference type="EMBL" id="JAVXUP010000147">
    <property type="protein sequence ID" value="KAK3036488.1"/>
    <property type="molecule type" value="Genomic_DNA"/>
</dbReference>
<comment type="caution">
    <text evidence="3">The sequence shown here is derived from an EMBL/GenBank/DDBJ whole genome shotgun (WGS) entry which is preliminary data.</text>
</comment>
<name>A0AA88X416_9ASTE</name>
<dbReference type="PANTHER" id="PTHR34482">
    <property type="entry name" value="DNA DAMAGE-INDUCIBLE PROTEIN 1-LIKE"/>
    <property type="match status" value="1"/>
</dbReference>
<dbReference type="Pfam" id="PF03732">
    <property type="entry name" value="Retrotrans_gag"/>
    <property type="match status" value="1"/>
</dbReference>
<feature type="domain" description="Retrotransposon gag" evidence="2">
    <location>
        <begin position="89"/>
        <end position="146"/>
    </location>
</feature>
<gene>
    <name evidence="3" type="ORF">RJ639_030835</name>
</gene>
<feature type="region of interest" description="Disordered" evidence="1">
    <location>
        <begin position="180"/>
        <end position="208"/>
    </location>
</feature>
<reference evidence="3" key="1">
    <citation type="submission" date="2022-12" db="EMBL/GenBank/DDBJ databases">
        <title>Draft genome assemblies for two species of Escallonia (Escalloniales).</title>
        <authorList>
            <person name="Chanderbali A."/>
            <person name="Dervinis C."/>
            <person name="Anghel I."/>
            <person name="Soltis D."/>
            <person name="Soltis P."/>
            <person name="Zapata F."/>
        </authorList>
    </citation>
    <scope>NUCLEOTIDE SEQUENCE</scope>
    <source>
        <strain evidence="3">UCBG64.0493</strain>
        <tissue evidence="3">Leaf</tissue>
    </source>
</reference>
<evidence type="ECO:0000313" key="4">
    <source>
        <dbReference type="Proteomes" id="UP001188597"/>
    </source>
</evidence>
<dbReference type="Proteomes" id="UP001188597">
    <property type="component" value="Unassembled WGS sequence"/>
</dbReference>
<dbReference type="InterPro" id="IPR005162">
    <property type="entry name" value="Retrotrans_gag_dom"/>
</dbReference>
<proteinExistence type="predicted"/>
<keyword evidence="4" id="KW-1185">Reference proteome</keyword>
<sequence>MPPKHASRKTNDLHNPPMSNVVADAIIQGFQNLANLTAGANRIPLNRNQNQNQGQNDGVRMGDVEKFNKLVPAFKGEPDLEKAEAWMNQNEKNVKDQKEEEFLKLVQNDMTVAQYEAKFTSLSRYAPHQVDIENHKARRFEKGLRRGIKNMCLALMLSTFAKVVKRAEILEVDYEKFQKRHKRGHAETSNKSKGGGLNKKKSTLQDGMRSTRRVLEICPHLVDIENCKARRFEKGIRRGIKNGLLAQMLSTFAKVVERVEILEVDYEEFQKGIREAVHKLQTRVRVVVRIRRNQLYKKACDQLEGFYRFGIATARIIGINHAIVLTNSCFNCGKVGHYAMESKYDMARLIY</sequence>
<evidence type="ECO:0000313" key="3">
    <source>
        <dbReference type="EMBL" id="KAK3036488.1"/>
    </source>
</evidence>
<accession>A0AA88X416</accession>
<evidence type="ECO:0000259" key="2">
    <source>
        <dbReference type="Pfam" id="PF03732"/>
    </source>
</evidence>
<evidence type="ECO:0000256" key="1">
    <source>
        <dbReference type="SAM" id="MobiDB-lite"/>
    </source>
</evidence>
<organism evidence="3 4">
    <name type="scientific">Escallonia herrerae</name>
    <dbReference type="NCBI Taxonomy" id="1293975"/>
    <lineage>
        <taxon>Eukaryota</taxon>
        <taxon>Viridiplantae</taxon>
        <taxon>Streptophyta</taxon>
        <taxon>Embryophyta</taxon>
        <taxon>Tracheophyta</taxon>
        <taxon>Spermatophyta</taxon>
        <taxon>Magnoliopsida</taxon>
        <taxon>eudicotyledons</taxon>
        <taxon>Gunneridae</taxon>
        <taxon>Pentapetalae</taxon>
        <taxon>asterids</taxon>
        <taxon>campanulids</taxon>
        <taxon>Escalloniales</taxon>
        <taxon>Escalloniaceae</taxon>
        <taxon>Escallonia</taxon>
    </lineage>
</organism>
<dbReference type="AlphaFoldDB" id="A0AA88X416"/>